<dbReference type="HAMAP" id="MF_01114">
    <property type="entry name" value="RecX"/>
    <property type="match status" value="1"/>
</dbReference>
<gene>
    <name evidence="5" type="primary">recX</name>
    <name evidence="9" type="ORF">IAA62_03400</name>
</gene>
<dbReference type="GO" id="GO:0006282">
    <property type="term" value="P:regulation of DNA repair"/>
    <property type="evidence" value="ECO:0007669"/>
    <property type="project" value="UniProtKB-UniRule"/>
</dbReference>
<evidence type="ECO:0000256" key="3">
    <source>
        <dbReference type="ARBA" id="ARBA00018111"/>
    </source>
</evidence>
<dbReference type="Pfam" id="PF21981">
    <property type="entry name" value="RecX_HTH3"/>
    <property type="match status" value="1"/>
</dbReference>
<comment type="similarity">
    <text evidence="2 5">Belongs to the RecX family.</text>
</comment>
<dbReference type="PANTHER" id="PTHR33602:SF1">
    <property type="entry name" value="REGULATORY PROTEIN RECX FAMILY PROTEIN"/>
    <property type="match status" value="1"/>
</dbReference>
<protein>
    <recommendedName>
        <fullName evidence="3 5">Regulatory protein RecX</fullName>
    </recommendedName>
</protein>
<reference evidence="9" key="2">
    <citation type="journal article" date="2021" name="PeerJ">
        <title>Extensive microbial diversity within the chicken gut microbiome revealed by metagenomics and culture.</title>
        <authorList>
            <person name="Gilroy R."/>
            <person name="Ravi A."/>
            <person name="Getino M."/>
            <person name="Pursley I."/>
            <person name="Horton D.L."/>
            <person name="Alikhan N.F."/>
            <person name="Baker D."/>
            <person name="Gharbi K."/>
            <person name="Hall N."/>
            <person name="Watson M."/>
            <person name="Adriaenssens E.M."/>
            <person name="Foster-Nyarko E."/>
            <person name="Jarju S."/>
            <person name="Secka A."/>
            <person name="Antonio M."/>
            <person name="Oren A."/>
            <person name="Chaudhuri R.R."/>
            <person name="La Ragione R."/>
            <person name="Hildebrand F."/>
            <person name="Pallen M.J."/>
        </authorList>
    </citation>
    <scope>NUCLEOTIDE SEQUENCE</scope>
    <source>
        <strain evidence="9">CHK186-9395</strain>
    </source>
</reference>
<dbReference type="Pfam" id="PF02631">
    <property type="entry name" value="RecX_HTH2"/>
    <property type="match status" value="1"/>
</dbReference>
<proteinExistence type="inferred from homology"/>
<dbReference type="Proteomes" id="UP000886861">
    <property type="component" value="Unassembled WGS sequence"/>
</dbReference>
<evidence type="ECO:0000256" key="2">
    <source>
        <dbReference type="ARBA" id="ARBA00009695"/>
    </source>
</evidence>
<organism evidence="9 10">
    <name type="scientific">Candidatus Caccopulliclostridium gallistercoris</name>
    <dbReference type="NCBI Taxonomy" id="2840719"/>
    <lineage>
        <taxon>Bacteria</taxon>
        <taxon>Bacillati</taxon>
        <taxon>Bacillota</taxon>
        <taxon>Clostridia</taxon>
        <taxon>Candidatus Caccopulliclostridium</taxon>
    </lineage>
</organism>
<dbReference type="InterPro" id="IPR036388">
    <property type="entry name" value="WH-like_DNA-bd_sf"/>
</dbReference>
<feature type="domain" description="RecX first three-helical" evidence="8">
    <location>
        <begin position="62"/>
        <end position="99"/>
    </location>
</feature>
<feature type="domain" description="RecX second three-helical" evidence="6">
    <location>
        <begin position="106"/>
        <end position="142"/>
    </location>
</feature>
<evidence type="ECO:0000256" key="1">
    <source>
        <dbReference type="ARBA" id="ARBA00004496"/>
    </source>
</evidence>
<accession>A0A9D1NEV4</accession>
<keyword evidence="4 5" id="KW-0963">Cytoplasm</keyword>
<dbReference type="InterPro" id="IPR053924">
    <property type="entry name" value="RecX_HTH_2nd"/>
</dbReference>
<sequence>MQITEIKQVGKTNKYKIYVDDEFFATLLDEDIVKNHLKSGLEIEEEKLRTICFEGQKRVALDGAMKLLGTYPKTEKELRRYLKEKGYTLDTIDYTCEKLKEYKFLDDSSFADMFIKANKGKKGKRLISFELKQKGVPEHIISLKLENLEEEPCLPLALKFMKGKPKDEKTKQKLYRHLASKGFGSESIFDALRQIFKEDEF</sequence>
<dbReference type="GO" id="GO:0005737">
    <property type="term" value="C:cytoplasm"/>
    <property type="evidence" value="ECO:0007669"/>
    <property type="project" value="UniProtKB-SubCell"/>
</dbReference>
<feature type="domain" description="RecX third three-helical" evidence="7">
    <location>
        <begin position="159"/>
        <end position="192"/>
    </location>
</feature>
<evidence type="ECO:0000259" key="7">
    <source>
        <dbReference type="Pfam" id="PF21981"/>
    </source>
</evidence>
<comment type="function">
    <text evidence="5">Modulates RecA activity.</text>
</comment>
<reference evidence="9" key="1">
    <citation type="submission" date="2020-10" db="EMBL/GenBank/DDBJ databases">
        <authorList>
            <person name="Gilroy R."/>
        </authorList>
    </citation>
    <scope>NUCLEOTIDE SEQUENCE</scope>
    <source>
        <strain evidence="9">CHK186-9395</strain>
    </source>
</reference>
<evidence type="ECO:0000256" key="5">
    <source>
        <dbReference type="HAMAP-Rule" id="MF_01114"/>
    </source>
</evidence>
<dbReference type="InterPro" id="IPR053925">
    <property type="entry name" value="RecX_HTH_3rd"/>
</dbReference>
<evidence type="ECO:0000259" key="6">
    <source>
        <dbReference type="Pfam" id="PF02631"/>
    </source>
</evidence>
<dbReference type="PANTHER" id="PTHR33602">
    <property type="entry name" value="REGULATORY PROTEIN RECX FAMILY PROTEIN"/>
    <property type="match status" value="1"/>
</dbReference>
<dbReference type="EMBL" id="DVOJ01000013">
    <property type="protein sequence ID" value="HIV01581.1"/>
    <property type="molecule type" value="Genomic_DNA"/>
</dbReference>
<dbReference type="AlphaFoldDB" id="A0A9D1NEV4"/>
<evidence type="ECO:0000256" key="4">
    <source>
        <dbReference type="ARBA" id="ARBA00022490"/>
    </source>
</evidence>
<name>A0A9D1NEV4_9FIRM</name>
<evidence type="ECO:0000313" key="10">
    <source>
        <dbReference type="Proteomes" id="UP000886861"/>
    </source>
</evidence>
<evidence type="ECO:0000259" key="8">
    <source>
        <dbReference type="Pfam" id="PF21982"/>
    </source>
</evidence>
<dbReference type="Gene3D" id="1.10.10.10">
    <property type="entry name" value="Winged helix-like DNA-binding domain superfamily/Winged helix DNA-binding domain"/>
    <property type="match status" value="3"/>
</dbReference>
<comment type="caution">
    <text evidence="9">The sequence shown here is derived from an EMBL/GenBank/DDBJ whole genome shotgun (WGS) entry which is preliminary data.</text>
</comment>
<dbReference type="InterPro" id="IPR003783">
    <property type="entry name" value="Regulatory_RecX"/>
</dbReference>
<dbReference type="Pfam" id="PF21982">
    <property type="entry name" value="RecX_HTH1"/>
    <property type="match status" value="1"/>
</dbReference>
<evidence type="ECO:0000313" key="9">
    <source>
        <dbReference type="EMBL" id="HIV01581.1"/>
    </source>
</evidence>
<dbReference type="InterPro" id="IPR053926">
    <property type="entry name" value="RecX_HTH_1st"/>
</dbReference>
<comment type="subcellular location">
    <subcellularLocation>
        <location evidence="1 5">Cytoplasm</location>
    </subcellularLocation>
</comment>